<gene>
    <name evidence="2" type="ORF">CEURO_LOCUS9483</name>
</gene>
<dbReference type="PROSITE" id="PS50191">
    <property type="entry name" value="CRAL_TRIO"/>
    <property type="match status" value="1"/>
</dbReference>
<dbReference type="InterPro" id="IPR001251">
    <property type="entry name" value="CRAL-TRIO_dom"/>
</dbReference>
<evidence type="ECO:0000313" key="3">
    <source>
        <dbReference type="Proteomes" id="UP001152484"/>
    </source>
</evidence>
<dbReference type="Pfam" id="PF03765">
    <property type="entry name" value="CRAL_TRIO_N"/>
    <property type="match status" value="1"/>
</dbReference>
<keyword evidence="3" id="KW-1185">Reference proteome</keyword>
<dbReference type="InterPro" id="IPR036865">
    <property type="entry name" value="CRAL-TRIO_dom_sf"/>
</dbReference>
<feature type="domain" description="CRAL-TRIO" evidence="1">
    <location>
        <begin position="79"/>
        <end position="243"/>
    </location>
</feature>
<dbReference type="EMBL" id="CAMAPE010000019">
    <property type="protein sequence ID" value="CAH9086112.1"/>
    <property type="molecule type" value="Genomic_DNA"/>
</dbReference>
<reference evidence="2" key="1">
    <citation type="submission" date="2022-07" db="EMBL/GenBank/DDBJ databases">
        <authorList>
            <person name="Macas J."/>
            <person name="Novak P."/>
            <person name="Neumann P."/>
        </authorList>
    </citation>
    <scope>NUCLEOTIDE SEQUENCE</scope>
</reference>
<dbReference type="Gene3D" id="3.40.525.10">
    <property type="entry name" value="CRAL-TRIO lipid binding domain"/>
    <property type="match status" value="1"/>
</dbReference>
<proteinExistence type="predicted"/>
<dbReference type="SMART" id="SM00516">
    <property type="entry name" value="SEC14"/>
    <property type="match status" value="1"/>
</dbReference>
<name>A0A9P0Z3S8_CUSEU</name>
<dbReference type="OrthoDB" id="1434354at2759"/>
<dbReference type="InterPro" id="IPR011074">
    <property type="entry name" value="CRAL/TRIO_N_dom"/>
</dbReference>
<dbReference type="SUPFAM" id="SSF46938">
    <property type="entry name" value="CRAL/TRIO N-terminal domain"/>
    <property type="match status" value="1"/>
</dbReference>
<dbReference type="SUPFAM" id="SSF52087">
    <property type="entry name" value="CRAL/TRIO domain"/>
    <property type="match status" value="1"/>
</dbReference>
<sequence length="341" mass="39047">MGVVSQESINEFGALMEQLDESLKKTFQNIHQGHPQETLVRYLSAREGNVSKAHQMLMGSLKWRLQNEIDDILAKPIIPLDLYRDVRDSHLVGLSGYTREVHILGLPVFAFGVGLSTFDKTLDNYYVQSHIQMNEYRDRVVLPLASEKHGTHISKCVKVLDMTGLKLSALSQIKLGTIISSIDDLNYPERTITYYIVNAPYVFSACWKVVRPLLHERTRKKIRVLSGSGQDELLKIMEYSSLPHFCRRKGSGSSRYFEGPDDNCFLVDHHFHQQHYNYMKEQGLSRAPLIPLKQGSFHVDFPKTETEGTEFVKKMASELQTFGNKERISESLEDLKIDNCH</sequence>
<dbReference type="Proteomes" id="UP001152484">
    <property type="component" value="Unassembled WGS sequence"/>
</dbReference>
<dbReference type="Pfam" id="PF00650">
    <property type="entry name" value="CRAL_TRIO"/>
    <property type="match status" value="1"/>
</dbReference>
<evidence type="ECO:0000313" key="2">
    <source>
        <dbReference type="EMBL" id="CAH9086112.1"/>
    </source>
</evidence>
<dbReference type="PANTHER" id="PTHR46226:SF6">
    <property type="entry name" value="SEC14P-LIKE PHOSPHATIDYLINOSITOL TRANSFER FAMILY PROTEIN"/>
    <property type="match status" value="1"/>
</dbReference>
<accession>A0A9P0Z3S8</accession>
<protein>
    <recommendedName>
        <fullName evidence="1">CRAL-TRIO domain-containing protein</fullName>
    </recommendedName>
</protein>
<comment type="caution">
    <text evidence="2">The sequence shown here is derived from an EMBL/GenBank/DDBJ whole genome shotgun (WGS) entry which is preliminary data.</text>
</comment>
<organism evidence="2 3">
    <name type="scientific">Cuscuta europaea</name>
    <name type="common">European dodder</name>
    <dbReference type="NCBI Taxonomy" id="41803"/>
    <lineage>
        <taxon>Eukaryota</taxon>
        <taxon>Viridiplantae</taxon>
        <taxon>Streptophyta</taxon>
        <taxon>Embryophyta</taxon>
        <taxon>Tracheophyta</taxon>
        <taxon>Spermatophyta</taxon>
        <taxon>Magnoliopsida</taxon>
        <taxon>eudicotyledons</taxon>
        <taxon>Gunneridae</taxon>
        <taxon>Pentapetalae</taxon>
        <taxon>asterids</taxon>
        <taxon>lamiids</taxon>
        <taxon>Solanales</taxon>
        <taxon>Convolvulaceae</taxon>
        <taxon>Cuscuteae</taxon>
        <taxon>Cuscuta</taxon>
        <taxon>Cuscuta subgen. Cuscuta</taxon>
    </lineage>
</organism>
<dbReference type="CDD" id="cd00170">
    <property type="entry name" value="SEC14"/>
    <property type="match status" value="1"/>
</dbReference>
<dbReference type="InterPro" id="IPR036273">
    <property type="entry name" value="CRAL/TRIO_N_dom_sf"/>
</dbReference>
<dbReference type="PANTHER" id="PTHR46226">
    <property type="entry name" value="CRAL-TRIO DOMAIN-CONTAINING PROTEIN"/>
    <property type="match status" value="1"/>
</dbReference>
<evidence type="ECO:0000259" key="1">
    <source>
        <dbReference type="PROSITE" id="PS50191"/>
    </source>
</evidence>
<dbReference type="AlphaFoldDB" id="A0A9P0Z3S8"/>